<feature type="compositionally biased region" description="Acidic residues" evidence="13">
    <location>
        <begin position="411"/>
        <end position="424"/>
    </location>
</feature>
<feature type="region of interest" description="Disordered" evidence="13">
    <location>
        <begin position="394"/>
        <end position="475"/>
    </location>
</feature>
<protein>
    <recommendedName>
        <fullName evidence="14">Lariat debranching enzyme C-terminal domain-containing protein</fullName>
    </recommendedName>
</protein>
<reference evidence="15 16" key="1">
    <citation type="submission" date="2020-12" db="EMBL/GenBank/DDBJ databases">
        <title>Metabolic potential, ecology and presence of endohyphal bacteria is reflected in genomic diversity of Mucoromycotina.</title>
        <authorList>
            <person name="Muszewska A."/>
            <person name="Okrasinska A."/>
            <person name="Steczkiewicz K."/>
            <person name="Drgas O."/>
            <person name="Orlowska M."/>
            <person name="Perlinska-Lenart U."/>
            <person name="Aleksandrzak-Piekarczyk T."/>
            <person name="Szatraj K."/>
            <person name="Zielenkiewicz U."/>
            <person name="Pilsyk S."/>
            <person name="Malc E."/>
            <person name="Mieczkowski P."/>
            <person name="Kruszewska J.S."/>
            <person name="Biernat P."/>
            <person name="Pawlowska J."/>
        </authorList>
    </citation>
    <scope>NUCLEOTIDE SEQUENCE [LARGE SCALE GENOMIC DNA]</scope>
    <source>
        <strain evidence="15 16">CBS 142.35</strain>
    </source>
</reference>
<evidence type="ECO:0000256" key="6">
    <source>
        <dbReference type="ARBA" id="ARBA00022664"/>
    </source>
</evidence>
<dbReference type="InterPro" id="IPR007708">
    <property type="entry name" value="DBR1_C"/>
</dbReference>
<comment type="cofactor">
    <cofactor evidence="1">
        <name>Mn(2+)</name>
        <dbReference type="ChEBI" id="CHEBI:29035"/>
    </cofactor>
</comment>
<keyword evidence="8" id="KW-0378">Hydrolase</keyword>
<keyword evidence="9" id="KW-0862">Zinc</keyword>
<evidence type="ECO:0000256" key="13">
    <source>
        <dbReference type="SAM" id="MobiDB-lite"/>
    </source>
</evidence>
<evidence type="ECO:0000256" key="2">
    <source>
        <dbReference type="ARBA" id="ARBA00001947"/>
    </source>
</evidence>
<evidence type="ECO:0000256" key="1">
    <source>
        <dbReference type="ARBA" id="ARBA00001936"/>
    </source>
</evidence>
<dbReference type="OrthoDB" id="407609at2759"/>
<dbReference type="Gene3D" id="3.60.21.10">
    <property type="match status" value="1"/>
</dbReference>
<gene>
    <name evidence="15" type="ORF">INT45_004485</name>
</gene>
<dbReference type="Pfam" id="PF05011">
    <property type="entry name" value="DBR1"/>
    <property type="match status" value="1"/>
</dbReference>
<keyword evidence="7" id="KW-0479">Metal-binding</keyword>
<dbReference type="GO" id="GO:0000398">
    <property type="term" value="P:mRNA splicing, via spliceosome"/>
    <property type="evidence" value="ECO:0007669"/>
    <property type="project" value="TreeGrafter"/>
</dbReference>
<comment type="cofactor">
    <cofactor evidence="2">
        <name>Zn(2+)</name>
        <dbReference type="ChEBI" id="CHEBI:29105"/>
    </cofactor>
</comment>
<comment type="cofactor">
    <cofactor evidence="3">
        <name>Fe(2+)</name>
        <dbReference type="ChEBI" id="CHEBI:29033"/>
    </cofactor>
</comment>
<evidence type="ECO:0000256" key="10">
    <source>
        <dbReference type="ARBA" id="ARBA00023004"/>
    </source>
</evidence>
<evidence type="ECO:0000313" key="15">
    <source>
        <dbReference type="EMBL" id="KAG2220824.1"/>
    </source>
</evidence>
<organism evidence="15 16">
    <name type="scientific">Circinella minor</name>
    <dbReference type="NCBI Taxonomy" id="1195481"/>
    <lineage>
        <taxon>Eukaryota</taxon>
        <taxon>Fungi</taxon>
        <taxon>Fungi incertae sedis</taxon>
        <taxon>Mucoromycota</taxon>
        <taxon>Mucoromycotina</taxon>
        <taxon>Mucoromycetes</taxon>
        <taxon>Mucorales</taxon>
        <taxon>Lichtheimiaceae</taxon>
        <taxon>Circinella</taxon>
    </lineage>
</organism>
<dbReference type="PANTHER" id="PTHR12849">
    <property type="entry name" value="RNA LARIAT DEBRANCHING ENZYME"/>
    <property type="match status" value="1"/>
</dbReference>
<keyword evidence="16" id="KW-1185">Reference proteome</keyword>
<accession>A0A8H7VN73</accession>
<evidence type="ECO:0000256" key="7">
    <source>
        <dbReference type="ARBA" id="ARBA00022723"/>
    </source>
</evidence>
<comment type="caution">
    <text evidence="15">The sequence shown here is derived from an EMBL/GenBank/DDBJ whole genome shotgun (WGS) entry which is preliminary data.</text>
</comment>
<dbReference type="SMART" id="SM01124">
    <property type="entry name" value="DBR1"/>
    <property type="match status" value="1"/>
</dbReference>
<dbReference type="GO" id="GO:0005634">
    <property type="term" value="C:nucleus"/>
    <property type="evidence" value="ECO:0007669"/>
    <property type="project" value="UniProtKB-SubCell"/>
</dbReference>
<evidence type="ECO:0000256" key="12">
    <source>
        <dbReference type="ARBA" id="ARBA00023242"/>
    </source>
</evidence>
<dbReference type="EMBL" id="JAEPRB010000128">
    <property type="protein sequence ID" value="KAG2220824.1"/>
    <property type="molecule type" value="Genomic_DNA"/>
</dbReference>
<dbReference type="GO" id="GO:0008419">
    <property type="term" value="F:RNA lariat debranching enzyme activity"/>
    <property type="evidence" value="ECO:0007669"/>
    <property type="project" value="TreeGrafter"/>
</dbReference>
<comment type="subcellular location">
    <subcellularLocation>
        <location evidence="4">Nucleus</location>
    </subcellularLocation>
</comment>
<feature type="domain" description="Lariat debranching enzyme C-terminal" evidence="14">
    <location>
        <begin position="245"/>
        <end position="381"/>
    </location>
</feature>
<proteinExistence type="inferred from homology"/>
<evidence type="ECO:0000256" key="5">
    <source>
        <dbReference type="ARBA" id="ARBA00006045"/>
    </source>
</evidence>
<comment type="similarity">
    <text evidence="5">Belongs to the lariat debranching enzyme family.</text>
</comment>
<dbReference type="Pfam" id="PF00149">
    <property type="entry name" value="Metallophos"/>
    <property type="match status" value="1"/>
</dbReference>
<dbReference type="CDD" id="cd00844">
    <property type="entry name" value="MPP_Dbr1_N"/>
    <property type="match status" value="1"/>
</dbReference>
<feature type="compositionally biased region" description="Basic and acidic residues" evidence="13">
    <location>
        <begin position="462"/>
        <end position="475"/>
    </location>
</feature>
<evidence type="ECO:0000256" key="3">
    <source>
        <dbReference type="ARBA" id="ARBA00001954"/>
    </source>
</evidence>
<keyword evidence="10" id="KW-0408">Iron</keyword>
<keyword evidence="11" id="KW-0464">Manganese</keyword>
<evidence type="ECO:0000256" key="11">
    <source>
        <dbReference type="ARBA" id="ARBA00023211"/>
    </source>
</evidence>
<dbReference type="PANTHER" id="PTHR12849:SF0">
    <property type="entry name" value="LARIAT DEBRANCHING ENZYME"/>
    <property type="match status" value="1"/>
</dbReference>
<evidence type="ECO:0000256" key="8">
    <source>
        <dbReference type="ARBA" id="ARBA00022801"/>
    </source>
</evidence>
<keyword evidence="6" id="KW-0507">mRNA processing</keyword>
<dbReference type="Proteomes" id="UP000646827">
    <property type="component" value="Unassembled WGS sequence"/>
</dbReference>
<keyword evidence="12" id="KW-0539">Nucleus</keyword>
<dbReference type="AlphaFoldDB" id="A0A8H7VN73"/>
<dbReference type="InterPro" id="IPR041816">
    <property type="entry name" value="Dbr1_N"/>
</dbReference>
<name>A0A8H7VN73_9FUNG</name>
<feature type="compositionally biased region" description="Basic and acidic residues" evidence="13">
    <location>
        <begin position="432"/>
        <end position="451"/>
    </location>
</feature>
<evidence type="ECO:0000259" key="14">
    <source>
        <dbReference type="SMART" id="SM01124"/>
    </source>
</evidence>
<dbReference type="SUPFAM" id="SSF56300">
    <property type="entry name" value="Metallo-dependent phosphatases"/>
    <property type="match status" value="1"/>
</dbReference>
<dbReference type="FunFam" id="3.60.21.10:FF:000035">
    <property type="entry name" value="Lariat debranching enzyme"/>
    <property type="match status" value="1"/>
</dbReference>
<evidence type="ECO:0000256" key="4">
    <source>
        <dbReference type="ARBA" id="ARBA00004123"/>
    </source>
</evidence>
<dbReference type="InterPro" id="IPR004843">
    <property type="entry name" value="Calcineurin-like_PHP"/>
</dbReference>
<dbReference type="GO" id="GO:0046872">
    <property type="term" value="F:metal ion binding"/>
    <property type="evidence" value="ECO:0007669"/>
    <property type="project" value="UniProtKB-KW"/>
</dbReference>
<dbReference type="InterPro" id="IPR029052">
    <property type="entry name" value="Metallo-depent_PP-like"/>
</dbReference>
<evidence type="ECO:0000313" key="16">
    <source>
        <dbReference type="Proteomes" id="UP000646827"/>
    </source>
</evidence>
<sequence length="475" mass="53681">MKIAVEGCCHGHLDEIYGSLKLLEQRENCKIDLLLICGDFQAVRNQADMQSMAVPLKYQKLGSFWKYYSGKAKAPYLTIFIGGNHEASNHLWELYHGGWVCENIYYLGHAGVINYKGLRIGGVSGIFKHGDYSRGHYETIPYSPSELRSAYHVREYDIRKLLQIQKPIDVFLSHDWPQGIEHCGALDQLLNAKSFLRDDIRTKSLGSPPNKDLLIKLKPNYWFSAHLHVRYPAVVDHEKSTEKNILESGNGNATTNVTKFLSLDKCLPRRQFLQVVDIPTPESNDNEGLSYDLEWLAITKVLHPYLSLKRDATPLPTNEELQSMIEQELMFLSMQIDMDELDLKIPNNFEATCDVLSKTYQPAANPQTIAFCQLLGIENKINANISKPVVVAPGSASMESPPIAQSNPDEILLDDLSSDDENEDHEAVPTPEEQRQHQQQEKNQEAVKVTKPDTVAEEEGEEGHSPKKQKLEESP</sequence>
<evidence type="ECO:0000256" key="9">
    <source>
        <dbReference type="ARBA" id="ARBA00022833"/>
    </source>
</evidence>